<feature type="domain" description="ABC transporter" evidence="10">
    <location>
        <begin position="356"/>
        <end position="590"/>
    </location>
</feature>
<dbReference type="PANTHER" id="PTHR43394:SF1">
    <property type="entry name" value="ATP-BINDING CASSETTE SUB-FAMILY B MEMBER 10, MITOCHONDRIAL"/>
    <property type="match status" value="1"/>
</dbReference>
<evidence type="ECO:0000256" key="8">
    <source>
        <dbReference type="ARBA" id="ARBA00023136"/>
    </source>
</evidence>
<name>A0A4Y3TLI4_9PROT</name>
<evidence type="ECO:0000259" key="11">
    <source>
        <dbReference type="PROSITE" id="PS50929"/>
    </source>
</evidence>
<dbReference type="InterPro" id="IPR003593">
    <property type="entry name" value="AAA+_ATPase"/>
</dbReference>
<keyword evidence="8 9" id="KW-0472">Membrane</keyword>
<evidence type="ECO:0000256" key="9">
    <source>
        <dbReference type="SAM" id="Phobius"/>
    </source>
</evidence>
<keyword evidence="4 9" id="KW-0812">Transmembrane</keyword>
<dbReference type="Gene3D" id="1.20.1560.10">
    <property type="entry name" value="ABC transporter type 1, transmembrane domain"/>
    <property type="match status" value="1"/>
</dbReference>
<dbReference type="Pfam" id="PF00005">
    <property type="entry name" value="ABC_tran"/>
    <property type="match status" value="1"/>
</dbReference>
<proteinExistence type="predicted"/>
<keyword evidence="5" id="KW-0547">Nucleotide-binding</keyword>
<dbReference type="Pfam" id="PF00664">
    <property type="entry name" value="ABC_membrane"/>
    <property type="match status" value="1"/>
</dbReference>
<dbReference type="STRING" id="104099.AD949_12975"/>
<dbReference type="Proteomes" id="UP000317617">
    <property type="component" value="Unassembled WGS sequence"/>
</dbReference>
<dbReference type="GO" id="GO:0015421">
    <property type="term" value="F:ABC-type oligopeptide transporter activity"/>
    <property type="evidence" value="ECO:0007669"/>
    <property type="project" value="TreeGrafter"/>
</dbReference>
<dbReference type="SUPFAM" id="SSF52540">
    <property type="entry name" value="P-loop containing nucleoside triphosphate hydrolases"/>
    <property type="match status" value="1"/>
</dbReference>
<evidence type="ECO:0000256" key="4">
    <source>
        <dbReference type="ARBA" id="ARBA00022692"/>
    </source>
</evidence>
<dbReference type="InterPro" id="IPR017871">
    <property type="entry name" value="ABC_transporter-like_CS"/>
</dbReference>
<dbReference type="InterPro" id="IPR039421">
    <property type="entry name" value="Type_1_exporter"/>
</dbReference>
<dbReference type="GO" id="GO:0016887">
    <property type="term" value="F:ATP hydrolysis activity"/>
    <property type="evidence" value="ECO:0007669"/>
    <property type="project" value="InterPro"/>
</dbReference>
<keyword evidence="13" id="KW-1185">Reference proteome</keyword>
<dbReference type="GO" id="GO:0005524">
    <property type="term" value="F:ATP binding"/>
    <property type="evidence" value="ECO:0007669"/>
    <property type="project" value="UniProtKB-KW"/>
</dbReference>
<evidence type="ECO:0000256" key="5">
    <source>
        <dbReference type="ARBA" id="ARBA00022741"/>
    </source>
</evidence>
<dbReference type="InterPro" id="IPR011527">
    <property type="entry name" value="ABC1_TM_dom"/>
</dbReference>
<dbReference type="EMBL" id="BJMU01000001">
    <property type="protein sequence ID" value="GEB81857.1"/>
    <property type="molecule type" value="Genomic_DNA"/>
</dbReference>
<accession>A0A4Y3TLI4</accession>
<dbReference type="OrthoDB" id="5288404at2"/>
<evidence type="ECO:0000256" key="7">
    <source>
        <dbReference type="ARBA" id="ARBA00022989"/>
    </source>
</evidence>
<keyword evidence="2" id="KW-0813">Transport</keyword>
<evidence type="ECO:0000313" key="13">
    <source>
        <dbReference type="Proteomes" id="UP000317617"/>
    </source>
</evidence>
<dbReference type="PROSITE" id="PS00211">
    <property type="entry name" value="ABC_TRANSPORTER_1"/>
    <property type="match status" value="1"/>
</dbReference>
<gene>
    <name evidence="12" type="ORF">AOR01nite_03340</name>
</gene>
<comment type="subcellular location">
    <subcellularLocation>
        <location evidence="1">Cell membrane</location>
        <topology evidence="1">Multi-pass membrane protein</topology>
    </subcellularLocation>
</comment>
<keyword evidence="7 9" id="KW-1133">Transmembrane helix</keyword>
<feature type="transmembrane region" description="Helical" evidence="9">
    <location>
        <begin position="155"/>
        <end position="175"/>
    </location>
</feature>
<evidence type="ECO:0000256" key="1">
    <source>
        <dbReference type="ARBA" id="ARBA00004651"/>
    </source>
</evidence>
<dbReference type="CDD" id="cd18552">
    <property type="entry name" value="ABC_6TM_MsbA_like"/>
    <property type="match status" value="1"/>
</dbReference>
<feature type="domain" description="ABC transmembrane type-1" evidence="11">
    <location>
        <begin position="43"/>
        <end position="322"/>
    </location>
</feature>
<feature type="transmembrane region" description="Helical" evidence="9">
    <location>
        <begin position="41"/>
        <end position="61"/>
    </location>
</feature>
<dbReference type="InterPro" id="IPR027417">
    <property type="entry name" value="P-loop_NTPase"/>
</dbReference>
<keyword evidence="3" id="KW-1003">Cell membrane</keyword>
<reference evidence="12 13" key="1">
    <citation type="submission" date="2019-06" db="EMBL/GenBank/DDBJ databases">
        <title>Whole genome shotgun sequence of Acetobacter orleanensis NBRC 13752.</title>
        <authorList>
            <person name="Hosoyama A."/>
            <person name="Uohara A."/>
            <person name="Ohji S."/>
            <person name="Ichikawa N."/>
        </authorList>
    </citation>
    <scope>NUCLEOTIDE SEQUENCE [LARGE SCALE GENOMIC DNA]</scope>
    <source>
        <strain evidence="12 13">NBRC 13752</strain>
    </source>
</reference>
<evidence type="ECO:0000256" key="2">
    <source>
        <dbReference type="ARBA" id="ARBA00022448"/>
    </source>
</evidence>
<dbReference type="PROSITE" id="PS50929">
    <property type="entry name" value="ABC_TM1F"/>
    <property type="match status" value="1"/>
</dbReference>
<dbReference type="PROSITE" id="PS50893">
    <property type="entry name" value="ABC_TRANSPORTER_2"/>
    <property type="match status" value="1"/>
</dbReference>
<evidence type="ECO:0000256" key="3">
    <source>
        <dbReference type="ARBA" id="ARBA00022475"/>
    </source>
</evidence>
<dbReference type="Gene3D" id="3.40.50.300">
    <property type="entry name" value="P-loop containing nucleotide triphosphate hydrolases"/>
    <property type="match status" value="1"/>
</dbReference>
<dbReference type="GO" id="GO:0005886">
    <property type="term" value="C:plasma membrane"/>
    <property type="evidence" value="ECO:0007669"/>
    <property type="project" value="UniProtKB-SubCell"/>
</dbReference>
<evidence type="ECO:0000256" key="6">
    <source>
        <dbReference type="ARBA" id="ARBA00022840"/>
    </source>
</evidence>
<protein>
    <submittedName>
        <fullName evidence="12">ABC transporter permease</fullName>
    </submittedName>
</protein>
<organism evidence="12 13">
    <name type="scientific">Acetobacter orleanensis</name>
    <dbReference type="NCBI Taxonomy" id="104099"/>
    <lineage>
        <taxon>Bacteria</taxon>
        <taxon>Pseudomonadati</taxon>
        <taxon>Pseudomonadota</taxon>
        <taxon>Alphaproteobacteria</taxon>
        <taxon>Acetobacterales</taxon>
        <taxon>Acetobacteraceae</taxon>
        <taxon>Acetobacter</taxon>
    </lineage>
</organism>
<evidence type="ECO:0000259" key="10">
    <source>
        <dbReference type="PROSITE" id="PS50893"/>
    </source>
</evidence>
<keyword evidence="6" id="KW-0067">ATP-binding</keyword>
<dbReference type="AlphaFoldDB" id="A0A4Y3TLI4"/>
<sequence>MSSAKPDGAAAASRRSLLPDDTRVLLKRLWREQVRLHPARITAVVVLTVLTAALTALYPLVIQRALDMFSTHDSRILYQVPLLVVLITISKAASQYAQTLAAQGLVLVVIRGLQGEMFDHLVQTDVTRIEREPPAKLAARFTTDAVSIREAMIRAVNSLGDVVTVVGLIASMFYMDWELSLIAGLLYPIAAVPIQKLGKRVRRASGGMQERIGETAAFLTESFAQARTVRVYGMEQKESARAALSFDHLYNAMLRITRGRARVDPLLEALGGSAVAAVLGFAGWRAAMGGATLGDFSGFVAALLLAARPLRALGALNAALQEGLAGLVRVFDVIDERPAVLERPGAITLPPGHGHLAFEKVGFVYPDGRVGLESLSFEAAPGFTVALVGASGAGKSTALSLVPRLHDVTSGRIMLDGVDLRDLTLPSLRHAIAYVSQDPLLFDLSIRDNILIGQEDASDEAVREAARAAAAEPFILALPNGYDTVVGPGGQRLSGGQRQRVALARALLRNPRLLLLDEATSALDSENEAAVQEALGTLRHARTTIVVAHRLSTIRSADLVVVMREGEAVEYGTHDELIAQDGLYARLVRTQGLDR</sequence>
<evidence type="ECO:0000313" key="12">
    <source>
        <dbReference type="EMBL" id="GEB81857.1"/>
    </source>
</evidence>
<dbReference type="SMART" id="SM00382">
    <property type="entry name" value="AAA"/>
    <property type="match status" value="1"/>
</dbReference>
<dbReference type="RefSeq" id="WP_048834633.1">
    <property type="nucleotide sequence ID" value="NZ_BJMU01000001.1"/>
</dbReference>
<dbReference type="InterPro" id="IPR003439">
    <property type="entry name" value="ABC_transporter-like_ATP-bd"/>
</dbReference>
<dbReference type="InterPro" id="IPR036640">
    <property type="entry name" value="ABC1_TM_sf"/>
</dbReference>
<dbReference type="PANTHER" id="PTHR43394">
    <property type="entry name" value="ATP-DEPENDENT PERMEASE MDL1, MITOCHONDRIAL"/>
    <property type="match status" value="1"/>
</dbReference>
<dbReference type="FunFam" id="3.40.50.300:FF:000221">
    <property type="entry name" value="Multidrug ABC transporter ATP-binding protein"/>
    <property type="match status" value="1"/>
</dbReference>
<dbReference type="SUPFAM" id="SSF90123">
    <property type="entry name" value="ABC transporter transmembrane region"/>
    <property type="match status" value="1"/>
</dbReference>
<comment type="caution">
    <text evidence="12">The sequence shown here is derived from an EMBL/GenBank/DDBJ whole genome shotgun (WGS) entry which is preliminary data.</text>
</comment>